<accession>A0AAE1DZ16</accession>
<proteinExistence type="predicted"/>
<name>A0AAE1DZ16_9GAST</name>
<dbReference type="AlphaFoldDB" id="A0AAE1DZ16"/>
<reference evidence="1" key="1">
    <citation type="journal article" date="2023" name="G3 (Bethesda)">
        <title>A reference genome for the long-term kleptoplast-retaining sea slug Elysia crispata morphotype clarki.</title>
        <authorList>
            <person name="Eastman K.E."/>
            <person name="Pendleton A.L."/>
            <person name="Shaikh M.A."/>
            <person name="Suttiyut T."/>
            <person name="Ogas R."/>
            <person name="Tomko P."/>
            <person name="Gavelis G."/>
            <person name="Widhalm J.R."/>
            <person name="Wisecaver J.H."/>
        </authorList>
    </citation>
    <scope>NUCLEOTIDE SEQUENCE</scope>
    <source>
        <strain evidence="1">ECLA1</strain>
    </source>
</reference>
<evidence type="ECO:0000313" key="2">
    <source>
        <dbReference type="Proteomes" id="UP001283361"/>
    </source>
</evidence>
<sequence length="66" mass="7678">MGKPETFRPAVLAYLSILWWTVVGKRWGHQHSGQPLQGWMLLFQLRPTFGMNSPTSERRSPQRVQV</sequence>
<gene>
    <name evidence="1" type="ORF">RRG08_027000</name>
</gene>
<comment type="caution">
    <text evidence="1">The sequence shown here is derived from an EMBL/GenBank/DDBJ whole genome shotgun (WGS) entry which is preliminary data.</text>
</comment>
<dbReference type="Proteomes" id="UP001283361">
    <property type="component" value="Unassembled WGS sequence"/>
</dbReference>
<dbReference type="EMBL" id="JAWDGP010001773">
    <property type="protein sequence ID" value="KAK3788266.1"/>
    <property type="molecule type" value="Genomic_DNA"/>
</dbReference>
<organism evidence="1 2">
    <name type="scientific">Elysia crispata</name>
    <name type="common">lettuce slug</name>
    <dbReference type="NCBI Taxonomy" id="231223"/>
    <lineage>
        <taxon>Eukaryota</taxon>
        <taxon>Metazoa</taxon>
        <taxon>Spiralia</taxon>
        <taxon>Lophotrochozoa</taxon>
        <taxon>Mollusca</taxon>
        <taxon>Gastropoda</taxon>
        <taxon>Heterobranchia</taxon>
        <taxon>Euthyneura</taxon>
        <taxon>Panpulmonata</taxon>
        <taxon>Sacoglossa</taxon>
        <taxon>Placobranchoidea</taxon>
        <taxon>Plakobranchidae</taxon>
        <taxon>Elysia</taxon>
    </lineage>
</organism>
<keyword evidence="2" id="KW-1185">Reference proteome</keyword>
<evidence type="ECO:0000313" key="1">
    <source>
        <dbReference type="EMBL" id="KAK3788266.1"/>
    </source>
</evidence>
<protein>
    <submittedName>
        <fullName evidence="1">Uncharacterized protein</fullName>
    </submittedName>
</protein>